<feature type="non-terminal residue" evidence="2">
    <location>
        <position position="1"/>
    </location>
</feature>
<sequence length="210" mass="24146">SEYISMDHISTSDSIESSKKTLGRYTFDPNDCYLYYQNTNYLSLSHLRIERKVFGLCFDNVGLSTVQRSTFSMNDVGFYDYDGDSNWVSSNTFSRNDYGMIVEDSHDYVIYDNEFNSNIDMAIYVDNTYGGLIRLNDIFQVSQGSGITIEDCWGTEQTPIEIADNEITSVFHYGIRILHTEHVWMEDNYVMFSYDGIGIEYSSDIGISKV</sequence>
<protein>
    <recommendedName>
        <fullName evidence="1">Periplasmic copper-binding protein NosD beta helix domain-containing protein</fullName>
    </recommendedName>
</protein>
<organism evidence="2">
    <name type="scientific">marine sediment metagenome</name>
    <dbReference type="NCBI Taxonomy" id="412755"/>
    <lineage>
        <taxon>unclassified sequences</taxon>
        <taxon>metagenomes</taxon>
        <taxon>ecological metagenomes</taxon>
    </lineage>
</organism>
<feature type="domain" description="Periplasmic copper-binding protein NosD beta helix" evidence="1">
    <location>
        <begin position="29"/>
        <end position="150"/>
    </location>
</feature>
<evidence type="ECO:0000259" key="1">
    <source>
        <dbReference type="Pfam" id="PF05048"/>
    </source>
</evidence>
<name>X1B892_9ZZZZ</name>
<dbReference type="InterPro" id="IPR006626">
    <property type="entry name" value="PbH1"/>
</dbReference>
<comment type="caution">
    <text evidence="2">The sequence shown here is derived from an EMBL/GenBank/DDBJ whole genome shotgun (WGS) entry which is preliminary data.</text>
</comment>
<gene>
    <name evidence="2" type="ORF">S01H4_27883</name>
</gene>
<dbReference type="InterPro" id="IPR011050">
    <property type="entry name" value="Pectin_lyase_fold/virulence"/>
</dbReference>
<proteinExistence type="predicted"/>
<dbReference type="Pfam" id="PF05048">
    <property type="entry name" value="NosD"/>
    <property type="match status" value="1"/>
</dbReference>
<accession>X1B892</accession>
<dbReference type="Gene3D" id="2.160.20.10">
    <property type="entry name" value="Single-stranded right-handed beta-helix, Pectin lyase-like"/>
    <property type="match status" value="1"/>
</dbReference>
<dbReference type="AlphaFoldDB" id="X1B892"/>
<dbReference type="EMBL" id="BART01013722">
    <property type="protein sequence ID" value="GAG80363.1"/>
    <property type="molecule type" value="Genomic_DNA"/>
</dbReference>
<reference evidence="2" key="1">
    <citation type="journal article" date="2014" name="Front. Microbiol.">
        <title>High frequency of phylogenetically diverse reductive dehalogenase-homologous genes in deep subseafloor sedimentary metagenomes.</title>
        <authorList>
            <person name="Kawai M."/>
            <person name="Futagami T."/>
            <person name="Toyoda A."/>
            <person name="Takaki Y."/>
            <person name="Nishi S."/>
            <person name="Hori S."/>
            <person name="Arai W."/>
            <person name="Tsubouchi T."/>
            <person name="Morono Y."/>
            <person name="Uchiyama I."/>
            <person name="Ito T."/>
            <person name="Fujiyama A."/>
            <person name="Inagaki F."/>
            <person name="Takami H."/>
        </authorList>
    </citation>
    <scope>NUCLEOTIDE SEQUENCE</scope>
    <source>
        <strain evidence="2">Expedition CK06-06</strain>
    </source>
</reference>
<dbReference type="SMART" id="SM00710">
    <property type="entry name" value="PbH1"/>
    <property type="match status" value="5"/>
</dbReference>
<dbReference type="SUPFAM" id="SSF51126">
    <property type="entry name" value="Pectin lyase-like"/>
    <property type="match status" value="1"/>
</dbReference>
<evidence type="ECO:0000313" key="2">
    <source>
        <dbReference type="EMBL" id="GAG80363.1"/>
    </source>
</evidence>
<dbReference type="InterPro" id="IPR012334">
    <property type="entry name" value="Pectin_lyas_fold"/>
</dbReference>
<dbReference type="InterPro" id="IPR007742">
    <property type="entry name" value="NosD_dom"/>
</dbReference>